<dbReference type="PRINTS" id="PR00625">
    <property type="entry name" value="JDOMAIN"/>
</dbReference>
<dbReference type="PROSITE" id="PS50076">
    <property type="entry name" value="DNAJ_2"/>
    <property type="match status" value="1"/>
</dbReference>
<feature type="compositionally biased region" description="Polar residues" evidence="1">
    <location>
        <begin position="55"/>
        <end position="64"/>
    </location>
</feature>
<comment type="caution">
    <text evidence="4">The sequence shown here is derived from an EMBL/GenBank/DDBJ whole genome shotgun (WGS) entry which is preliminary data.</text>
</comment>
<feature type="compositionally biased region" description="Gly residues" evidence="1">
    <location>
        <begin position="66"/>
        <end position="78"/>
    </location>
</feature>
<feature type="chain" id="PRO_5044766317" description="J domain-containing protein" evidence="2">
    <location>
        <begin position="24"/>
        <end position="545"/>
    </location>
</feature>
<keyword evidence="5" id="KW-1185">Reference proteome</keyword>
<dbReference type="Proteomes" id="UP001516023">
    <property type="component" value="Unassembled WGS sequence"/>
</dbReference>
<dbReference type="EMBL" id="JABMIG020000008">
    <property type="protein sequence ID" value="KAL3804377.1"/>
    <property type="molecule type" value="Genomic_DNA"/>
</dbReference>
<accession>A0ABD3QVR5</accession>
<feature type="region of interest" description="Disordered" evidence="1">
    <location>
        <begin position="256"/>
        <end position="295"/>
    </location>
</feature>
<dbReference type="Pfam" id="PF00226">
    <property type="entry name" value="DnaJ"/>
    <property type="match status" value="1"/>
</dbReference>
<protein>
    <recommendedName>
        <fullName evidence="3">J domain-containing protein</fullName>
    </recommendedName>
</protein>
<dbReference type="InterPro" id="IPR001623">
    <property type="entry name" value="DnaJ_domain"/>
</dbReference>
<dbReference type="InterPro" id="IPR018253">
    <property type="entry name" value="DnaJ_domain_CS"/>
</dbReference>
<dbReference type="CDD" id="cd06257">
    <property type="entry name" value="DnaJ"/>
    <property type="match status" value="1"/>
</dbReference>
<proteinExistence type="predicted"/>
<dbReference type="InterPro" id="IPR036869">
    <property type="entry name" value="J_dom_sf"/>
</dbReference>
<feature type="compositionally biased region" description="Basic and acidic residues" evidence="1">
    <location>
        <begin position="273"/>
        <end position="292"/>
    </location>
</feature>
<evidence type="ECO:0000259" key="3">
    <source>
        <dbReference type="PROSITE" id="PS50076"/>
    </source>
</evidence>
<feature type="region of interest" description="Disordered" evidence="1">
    <location>
        <begin position="43"/>
        <end position="82"/>
    </location>
</feature>
<feature type="signal peptide" evidence="2">
    <location>
        <begin position="1"/>
        <end position="23"/>
    </location>
</feature>
<evidence type="ECO:0000256" key="2">
    <source>
        <dbReference type="SAM" id="SignalP"/>
    </source>
</evidence>
<dbReference type="SUPFAM" id="SSF46565">
    <property type="entry name" value="Chaperone J-domain"/>
    <property type="match status" value="1"/>
</dbReference>
<sequence>MCHLWRNAILIALLFVLVHDNQSGFRGIKSVAAQYGNRYEQKDRVNRRRQKERNYGNQQQNPWTQFGGGNSNGSGGGNQYKQRQQNDSLYKTLNVSKDATEKEIKSSYRKLALKFHPDKFKPNRNLSDQVNEKNRAKQEERFVKIAQAYDILGDEKKRRVYDKFGMDGVELLAKGHDPEENGGFGGFSNAGSNGGYSNFNEADAAKIFEKMFANGGMGGFNMGSMGGMGGFEKMFTGGIPNMGGFSGGGFSNKGGFPGGGFTGRGGGTQGQRDGQRSRKPEEAPPAFSKDDESGVVSLGERKFPDARSKHAWLIYFYDKNNVSRDPTTREYVAVAKQLSKTLLRKAKGKKDAMMFKVGAVDCSGNTNGFCESKLGSGVKVPTFAIVLNGKVDIIPEDDRLNDAKFFHDKTIEALLNMKGLLANINSIQHVKTRLLGSSPRPGQTTVAILLLTEKYDTSSMFRSLAYRHRRDGFVFGESRAKNLQLGKEFNVSSRPYPHLLAIIGNSESHVVERFDGESMDLDSLSRWTDAIGKKHFKYGPKKSRS</sequence>
<dbReference type="PANTHER" id="PTHR43948:SF10">
    <property type="entry name" value="MRJ, ISOFORM E"/>
    <property type="match status" value="1"/>
</dbReference>
<dbReference type="AlphaFoldDB" id="A0ABD3QVR5"/>
<dbReference type="PROSITE" id="PS00636">
    <property type="entry name" value="DNAJ_1"/>
    <property type="match status" value="1"/>
</dbReference>
<organism evidence="4 5">
    <name type="scientific">Cyclotella cryptica</name>
    <dbReference type="NCBI Taxonomy" id="29204"/>
    <lineage>
        <taxon>Eukaryota</taxon>
        <taxon>Sar</taxon>
        <taxon>Stramenopiles</taxon>
        <taxon>Ochrophyta</taxon>
        <taxon>Bacillariophyta</taxon>
        <taxon>Coscinodiscophyceae</taxon>
        <taxon>Thalassiosirophycidae</taxon>
        <taxon>Stephanodiscales</taxon>
        <taxon>Stephanodiscaceae</taxon>
        <taxon>Cyclotella</taxon>
    </lineage>
</organism>
<evidence type="ECO:0000256" key="1">
    <source>
        <dbReference type="SAM" id="MobiDB-lite"/>
    </source>
</evidence>
<name>A0ABD3QVR5_9STRA</name>
<feature type="compositionally biased region" description="Gly residues" evidence="1">
    <location>
        <begin position="256"/>
        <end position="269"/>
    </location>
</feature>
<evidence type="ECO:0000313" key="5">
    <source>
        <dbReference type="Proteomes" id="UP001516023"/>
    </source>
</evidence>
<gene>
    <name evidence="4" type="ORF">HJC23_011305</name>
</gene>
<evidence type="ECO:0000313" key="4">
    <source>
        <dbReference type="EMBL" id="KAL3804377.1"/>
    </source>
</evidence>
<feature type="domain" description="J" evidence="3">
    <location>
        <begin position="88"/>
        <end position="165"/>
    </location>
</feature>
<reference evidence="4 5" key="1">
    <citation type="journal article" date="2020" name="G3 (Bethesda)">
        <title>Improved Reference Genome for Cyclotella cryptica CCMP332, a Model for Cell Wall Morphogenesis, Salinity Adaptation, and Lipid Production in Diatoms (Bacillariophyta).</title>
        <authorList>
            <person name="Roberts W.R."/>
            <person name="Downey K.M."/>
            <person name="Ruck E.C."/>
            <person name="Traller J.C."/>
            <person name="Alverson A.J."/>
        </authorList>
    </citation>
    <scope>NUCLEOTIDE SEQUENCE [LARGE SCALE GENOMIC DNA]</scope>
    <source>
        <strain evidence="4 5">CCMP332</strain>
    </source>
</reference>
<dbReference type="PANTHER" id="PTHR43948">
    <property type="entry name" value="DNAJ HOMOLOG SUBFAMILY B"/>
    <property type="match status" value="1"/>
</dbReference>
<dbReference type="Gene3D" id="3.40.30.10">
    <property type="entry name" value="Glutaredoxin"/>
    <property type="match status" value="1"/>
</dbReference>
<dbReference type="Gene3D" id="1.10.287.110">
    <property type="entry name" value="DnaJ domain"/>
    <property type="match status" value="1"/>
</dbReference>
<dbReference type="SMART" id="SM00271">
    <property type="entry name" value="DnaJ"/>
    <property type="match status" value="1"/>
</dbReference>
<keyword evidence="2" id="KW-0732">Signal</keyword>